<proteinExistence type="predicted"/>
<evidence type="ECO:0000313" key="2">
    <source>
        <dbReference type="EMBL" id="REG78359.1"/>
    </source>
</evidence>
<dbReference type="EMBL" id="QUNF01000035">
    <property type="protein sequence ID" value="REG78359.1"/>
    <property type="molecule type" value="Genomic_DNA"/>
</dbReference>
<keyword evidence="1" id="KW-0472">Membrane</keyword>
<sequence length="57" mass="7006">MVESKESTLLSWHIYSDSYRIQCCFKPRLQLLDHKYLFFSSFYFFGFQFVYYGFSFG</sequence>
<comment type="caution">
    <text evidence="2">The sequence shown here is derived from an EMBL/GenBank/DDBJ whole genome shotgun (WGS) entry which is preliminary data.</text>
</comment>
<evidence type="ECO:0000256" key="1">
    <source>
        <dbReference type="SAM" id="Phobius"/>
    </source>
</evidence>
<evidence type="ECO:0000313" key="3">
    <source>
        <dbReference type="Proteomes" id="UP000256405"/>
    </source>
</evidence>
<dbReference type="Proteomes" id="UP000256405">
    <property type="component" value="Unassembled WGS sequence"/>
</dbReference>
<dbReference type="AlphaFoldDB" id="A0A3E0D6R3"/>
<accession>A0A3E0D6R3</accession>
<keyword evidence="1" id="KW-0812">Transmembrane</keyword>
<feature type="transmembrane region" description="Helical" evidence="1">
    <location>
        <begin position="36"/>
        <end position="54"/>
    </location>
</feature>
<reference evidence="2 3" key="1">
    <citation type="submission" date="2018-08" db="EMBL/GenBank/DDBJ databases">
        <title>Genomic Encyclopedia of Archaeal and Bacterial Type Strains, Phase II (KMG-II): from individual species to whole genera.</title>
        <authorList>
            <person name="Goeker M."/>
        </authorList>
    </citation>
    <scope>NUCLEOTIDE SEQUENCE [LARGE SCALE GENOMIC DNA]</scope>
    <source>
        <strain evidence="2 3">DSM 15986</strain>
    </source>
</reference>
<name>A0A3E0D6R3_9BACT</name>
<protein>
    <submittedName>
        <fullName evidence="2">Uncharacterized protein</fullName>
    </submittedName>
</protein>
<keyword evidence="3" id="KW-1185">Reference proteome</keyword>
<gene>
    <name evidence="2" type="ORF">C8N25_1351</name>
</gene>
<feature type="non-terminal residue" evidence="2">
    <location>
        <position position="57"/>
    </location>
</feature>
<keyword evidence="1" id="KW-1133">Transmembrane helix</keyword>
<organism evidence="2 3">
    <name type="scientific">Algoriphagus antarcticus</name>
    <dbReference type="NCBI Taxonomy" id="238540"/>
    <lineage>
        <taxon>Bacteria</taxon>
        <taxon>Pseudomonadati</taxon>
        <taxon>Bacteroidota</taxon>
        <taxon>Cytophagia</taxon>
        <taxon>Cytophagales</taxon>
        <taxon>Cyclobacteriaceae</taxon>
        <taxon>Algoriphagus</taxon>
    </lineage>
</organism>